<keyword evidence="1" id="KW-1133">Transmembrane helix</keyword>
<evidence type="ECO:0008006" key="4">
    <source>
        <dbReference type="Google" id="ProtNLM"/>
    </source>
</evidence>
<name>A0A1G7KPB0_9FLAO</name>
<dbReference type="AlphaFoldDB" id="A0A1G7KPB0"/>
<organism evidence="2 3">
    <name type="scientific">Cellulophaga baltica</name>
    <dbReference type="NCBI Taxonomy" id="76594"/>
    <lineage>
        <taxon>Bacteria</taxon>
        <taxon>Pseudomonadati</taxon>
        <taxon>Bacteroidota</taxon>
        <taxon>Flavobacteriia</taxon>
        <taxon>Flavobacteriales</taxon>
        <taxon>Flavobacteriaceae</taxon>
        <taxon>Cellulophaga</taxon>
    </lineage>
</organism>
<evidence type="ECO:0000256" key="1">
    <source>
        <dbReference type="SAM" id="Phobius"/>
    </source>
</evidence>
<keyword evidence="1" id="KW-0472">Membrane</keyword>
<feature type="transmembrane region" description="Helical" evidence="1">
    <location>
        <begin position="12"/>
        <end position="28"/>
    </location>
</feature>
<sequence length="128" mass="15044">MKLDKDQKRTLLYLMVFALILMCITAYIKKDLKENSVYTVCFVDSYMDGPSSSPAIFYYYYVNGKKYENSNYLDSNYDVKVGEFYVVKFSSKNPDLAEIQQDQRVFSTTKIRKAGLKIPKKKKNQFKF</sequence>
<dbReference type="Proteomes" id="UP000182114">
    <property type="component" value="Unassembled WGS sequence"/>
</dbReference>
<accession>A0A1G7KPB0</accession>
<keyword evidence="3" id="KW-1185">Reference proteome</keyword>
<reference evidence="3" key="1">
    <citation type="submission" date="2016-10" db="EMBL/GenBank/DDBJ databases">
        <authorList>
            <person name="Varghese N."/>
            <person name="Submissions S."/>
        </authorList>
    </citation>
    <scope>NUCLEOTIDE SEQUENCE [LARGE SCALE GENOMIC DNA]</scope>
    <source>
        <strain evidence="3">DSM 24729</strain>
    </source>
</reference>
<gene>
    <name evidence="2" type="ORF">SAMN04487992_11362</name>
</gene>
<evidence type="ECO:0000313" key="2">
    <source>
        <dbReference type="EMBL" id="SDF38609.1"/>
    </source>
</evidence>
<evidence type="ECO:0000313" key="3">
    <source>
        <dbReference type="Proteomes" id="UP000182114"/>
    </source>
</evidence>
<keyword evidence="1" id="KW-0812">Transmembrane</keyword>
<proteinExistence type="predicted"/>
<protein>
    <recommendedName>
        <fullName evidence="4">DUF3592 domain-containing protein</fullName>
    </recommendedName>
</protein>
<dbReference type="EMBL" id="FNBD01000013">
    <property type="protein sequence ID" value="SDF38609.1"/>
    <property type="molecule type" value="Genomic_DNA"/>
</dbReference>
<dbReference type="RefSeq" id="WP_074539242.1">
    <property type="nucleotide sequence ID" value="NZ_FNBD01000013.1"/>
</dbReference>